<dbReference type="InterPro" id="IPR000620">
    <property type="entry name" value="EamA_dom"/>
</dbReference>
<dbReference type="Proteomes" id="UP000605148">
    <property type="component" value="Unassembled WGS sequence"/>
</dbReference>
<gene>
    <name evidence="3" type="ORF">GCM10011316_31580</name>
</gene>
<feature type="transmembrane region" description="Helical" evidence="1">
    <location>
        <begin position="253"/>
        <end position="275"/>
    </location>
</feature>
<evidence type="ECO:0000313" key="3">
    <source>
        <dbReference type="EMBL" id="GGB57174.1"/>
    </source>
</evidence>
<proteinExistence type="predicted"/>
<dbReference type="GO" id="GO:0016020">
    <property type="term" value="C:membrane"/>
    <property type="evidence" value="ECO:0007669"/>
    <property type="project" value="InterPro"/>
</dbReference>
<keyword evidence="1" id="KW-0472">Membrane</keyword>
<reference evidence="3" key="2">
    <citation type="submission" date="2020-09" db="EMBL/GenBank/DDBJ databases">
        <authorList>
            <person name="Sun Q."/>
            <person name="Zhou Y."/>
        </authorList>
    </citation>
    <scope>NUCLEOTIDE SEQUENCE</scope>
    <source>
        <strain evidence="3">CGMCC 1.12426</strain>
    </source>
</reference>
<reference evidence="3" key="1">
    <citation type="journal article" date="2014" name="Int. J. Syst. Evol. Microbiol.">
        <title>Complete genome sequence of Corynebacterium casei LMG S-19264T (=DSM 44701T), isolated from a smear-ripened cheese.</title>
        <authorList>
            <consortium name="US DOE Joint Genome Institute (JGI-PGF)"/>
            <person name="Walter F."/>
            <person name="Albersmeier A."/>
            <person name="Kalinowski J."/>
            <person name="Ruckert C."/>
        </authorList>
    </citation>
    <scope>NUCLEOTIDE SEQUENCE</scope>
    <source>
        <strain evidence="3">CGMCC 1.12426</strain>
    </source>
</reference>
<feature type="domain" description="EamA" evidence="2">
    <location>
        <begin position="4"/>
        <end position="140"/>
    </location>
</feature>
<feature type="transmembrane region" description="Helical" evidence="1">
    <location>
        <begin position="282"/>
        <end position="300"/>
    </location>
</feature>
<dbReference type="EMBL" id="BMFA01000010">
    <property type="protein sequence ID" value="GGB57174.1"/>
    <property type="molecule type" value="Genomic_DNA"/>
</dbReference>
<dbReference type="PANTHER" id="PTHR22911:SF137">
    <property type="entry name" value="SOLUTE CARRIER FAMILY 35 MEMBER G2-RELATED"/>
    <property type="match status" value="1"/>
</dbReference>
<dbReference type="SUPFAM" id="SSF103481">
    <property type="entry name" value="Multidrug resistance efflux transporter EmrE"/>
    <property type="match status" value="2"/>
</dbReference>
<dbReference type="PANTHER" id="PTHR22911">
    <property type="entry name" value="ACYL-MALONYL CONDENSING ENZYME-RELATED"/>
    <property type="match status" value="1"/>
</dbReference>
<sequence>MDLWIPITVFAAFCQNLRSALQKHLKGRLGTSGATFVRFAYGVPFAWLYVWGLNAGLGLPFPELPLVFYPLAFLGGLAQIAATFLLIHLFSYRNFTAGTAYSKTEPIQAALFGWLLIGETVTLSAGIGILLGVIGVVTVSLAREPKDLASMASALSSRPAFIGLASAGLFGASAALYRSAALSLEGTGYLMQAGFALALVTLFQTFVMGAWMAVRRPAELSATIRTWRSSVFVGITGIAGSIGWFTAMTLQQVAYVRALAQIELVFTLLFSVFVFREKLRQAEIIGCLLIGAAVVVVVLAS</sequence>
<feature type="transmembrane region" description="Helical" evidence="1">
    <location>
        <begin position="66"/>
        <end position="91"/>
    </location>
</feature>
<feature type="transmembrane region" description="Helical" evidence="1">
    <location>
        <begin position="35"/>
        <end position="54"/>
    </location>
</feature>
<feature type="transmembrane region" description="Helical" evidence="1">
    <location>
        <begin position="226"/>
        <end position="247"/>
    </location>
</feature>
<accession>A0A916TM21</accession>
<evidence type="ECO:0000256" key="1">
    <source>
        <dbReference type="SAM" id="Phobius"/>
    </source>
</evidence>
<feature type="transmembrane region" description="Helical" evidence="1">
    <location>
        <begin position="160"/>
        <end position="177"/>
    </location>
</feature>
<dbReference type="InterPro" id="IPR037185">
    <property type="entry name" value="EmrE-like"/>
</dbReference>
<dbReference type="Gene3D" id="1.10.3730.20">
    <property type="match status" value="2"/>
</dbReference>
<dbReference type="AlphaFoldDB" id="A0A916TM21"/>
<keyword evidence="4" id="KW-1185">Reference proteome</keyword>
<evidence type="ECO:0000313" key="4">
    <source>
        <dbReference type="Proteomes" id="UP000605148"/>
    </source>
</evidence>
<feature type="transmembrane region" description="Helical" evidence="1">
    <location>
        <begin position="111"/>
        <end position="139"/>
    </location>
</feature>
<dbReference type="Pfam" id="PF00892">
    <property type="entry name" value="EamA"/>
    <property type="match status" value="2"/>
</dbReference>
<evidence type="ECO:0000259" key="2">
    <source>
        <dbReference type="Pfam" id="PF00892"/>
    </source>
</evidence>
<keyword evidence="1" id="KW-1133">Transmembrane helix</keyword>
<organism evidence="3 4">
    <name type="scientific">Roseibium aquae</name>
    <dbReference type="NCBI Taxonomy" id="1323746"/>
    <lineage>
        <taxon>Bacteria</taxon>
        <taxon>Pseudomonadati</taxon>
        <taxon>Pseudomonadota</taxon>
        <taxon>Alphaproteobacteria</taxon>
        <taxon>Hyphomicrobiales</taxon>
        <taxon>Stappiaceae</taxon>
        <taxon>Roseibium</taxon>
    </lineage>
</organism>
<keyword evidence="1" id="KW-0812">Transmembrane</keyword>
<dbReference type="OrthoDB" id="5243804at2"/>
<feature type="domain" description="EamA" evidence="2">
    <location>
        <begin position="195"/>
        <end position="298"/>
    </location>
</feature>
<comment type="caution">
    <text evidence="3">The sequence shown here is derived from an EMBL/GenBank/DDBJ whole genome shotgun (WGS) entry which is preliminary data.</text>
</comment>
<feature type="transmembrane region" description="Helical" evidence="1">
    <location>
        <begin position="189"/>
        <end position="214"/>
    </location>
</feature>
<protein>
    <submittedName>
        <fullName evidence="3">Membrane protein</fullName>
    </submittedName>
</protein>
<name>A0A916TM21_9HYPH</name>
<dbReference type="RefSeq" id="WP_150497383.1">
    <property type="nucleotide sequence ID" value="NZ_BMFA01000010.1"/>
</dbReference>